<feature type="domain" description="DUF1206" evidence="2">
    <location>
        <begin position="105"/>
        <end position="173"/>
    </location>
</feature>
<feature type="domain" description="DUF1206" evidence="2">
    <location>
        <begin position="196"/>
        <end position="265"/>
    </location>
</feature>
<organism evidence="3 4">
    <name type="scientific">Pseudohongiella acticola</name>
    <dbReference type="NCBI Taxonomy" id="1524254"/>
    <lineage>
        <taxon>Bacteria</taxon>
        <taxon>Pseudomonadati</taxon>
        <taxon>Pseudomonadota</taxon>
        <taxon>Gammaproteobacteria</taxon>
        <taxon>Pseudomonadales</taxon>
        <taxon>Pseudohongiellaceae</taxon>
        <taxon>Pseudohongiella</taxon>
    </lineage>
</organism>
<comment type="caution">
    <text evidence="3">The sequence shown here is derived from an EMBL/GenBank/DDBJ whole genome shotgun (WGS) entry which is preliminary data.</text>
</comment>
<feature type="transmembrane region" description="Helical" evidence="1">
    <location>
        <begin position="99"/>
        <end position="128"/>
    </location>
</feature>
<feature type="transmembrane region" description="Helical" evidence="1">
    <location>
        <begin position="20"/>
        <end position="41"/>
    </location>
</feature>
<feature type="transmembrane region" description="Helical" evidence="1">
    <location>
        <begin position="239"/>
        <end position="260"/>
    </location>
</feature>
<evidence type="ECO:0000313" key="3">
    <source>
        <dbReference type="EMBL" id="OFE12979.1"/>
    </source>
</evidence>
<sequence>MVNGPSQSDQKQALVYFARLGYAARGIVYLLVGGLATLAVIGRGGQTEGSRGALQWVLGVPLGDVLLSIIAAGLLGYATWRSIQAIKDPDGHGMSASGAVIRISMLVSAVTHTLLAFFAVSLIVTLGGSSGEDGGSQSFAGWLMGQPFGRWLVGCAGLVLIGVGLALVSKGWKAKFDCYFDMKTATQTWAYPLCRFGLAMRGLVFAMVGGFYLLAAYNVDPDDAGGIADVFNTVRDQPFGPWVLAFVAVGLFAFGMYSVLESVYRKVEPGG</sequence>
<feature type="transmembrane region" description="Helical" evidence="1">
    <location>
        <begin position="198"/>
        <end position="219"/>
    </location>
</feature>
<dbReference type="STRING" id="1524254.PHACT_07380"/>
<dbReference type="InterPro" id="IPR009597">
    <property type="entry name" value="DUF1206"/>
</dbReference>
<dbReference type="OrthoDB" id="5702018at2"/>
<feature type="domain" description="DUF1206" evidence="2">
    <location>
        <begin position="20"/>
        <end position="87"/>
    </location>
</feature>
<feature type="transmembrane region" description="Helical" evidence="1">
    <location>
        <begin position="148"/>
        <end position="168"/>
    </location>
</feature>
<name>A0A1E8CKL7_9GAMM</name>
<reference evidence="4" key="1">
    <citation type="submission" date="2016-07" db="EMBL/GenBank/DDBJ databases">
        <authorList>
            <person name="Florea S."/>
            <person name="Webb J.S."/>
            <person name="Jaromczyk J."/>
            <person name="Schardl C.L."/>
        </authorList>
    </citation>
    <scope>NUCLEOTIDE SEQUENCE [LARGE SCALE GENOMIC DNA]</scope>
    <source>
        <strain evidence="4">KCTC 42131</strain>
    </source>
</reference>
<keyword evidence="1" id="KW-1133">Transmembrane helix</keyword>
<evidence type="ECO:0000259" key="2">
    <source>
        <dbReference type="Pfam" id="PF06724"/>
    </source>
</evidence>
<evidence type="ECO:0000313" key="4">
    <source>
        <dbReference type="Proteomes" id="UP000175669"/>
    </source>
</evidence>
<protein>
    <recommendedName>
        <fullName evidence="2">DUF1206 domain-containing protein</fullName>
    </recommendedName>
</protein>
<dbReference type="RefSeq" id="WP_070116588.1">
    <property type="nucleotide sequence ID" value="NZ_MASR01000001.1"/>
</dbReference>
<gene>
    <name evidence="3" type="ORF">PHACT_07380</name>
</gene>
<dbReference type="EMBL" id="MASR01000001">
    <property type="protein sequence ID" value="OFE12979.1"/>
    <property type="molecule type" value="Genomic_DNA"/>
</dbReference>
<dbReference type="AlphaFoldDB" id="A0A1E8CKL7"/>
<keyword evidence="1" id="KW-0472">Membrane</keyword>
<dbReference type="Proteomes" id="UP000175669">
    <property type="component" value="Unassembled WGS sequence"/>
</dbReference>
<proteinExistence type="predicted"/>
<keyword evidence="4" id="KW-1185">Reference proteome</keyword>
<keyword evidence="1" id="KW-0812">Transmembrane</keyword>
<evidence type="ECO:0000256" key="1">
    <source>
        <dbReference type="SAM" id="Phobius"/>
    </source>
</evidence>
<accession>A0A1E8CKL7</accession>
<feature type="transmembrane region" description="Helical" evidence="1">
    <location>
        <begin position="53"/>
        <end position="78"/>
    </location>
</feature>
<dbReference type="Pfam" id="PF06724">
    <property type="entry name" value="DUF1206"/>
    <property type="match status" value="3"/>
</dbReference>